<feature type="signal peptide" evidence="1">
    <location>
        <begin position="1"/>
        <end position="23"/>
    </location>
</feature>
<evidence type="ECO:0000313" key="3">
    <source>
        <dbReference type="Proteomes" id="UP000599024"/>
    </source>
</evidence>
<name>A0A8J6N5Q5_9BACT</name>
<keyword evidence="1" id="KW-0732">Signal</keyword>
<protein>
    <submittedName>
        <fullName evidence="2">Uncharacterized protein</fullName>
    </submittedName>
</protein>
<evidence type="ECO:0000313" key="2">
    <source>
        <dbReference type="EMBL" id="MBC8208083.1"/>
    </source>
</evidence>
<dbReference type="AlphaFoldDB" id="A0A8J6N5Q5"/>
<dbReference type="Proteomes" id="UP000599024">
    <property type="component" value="Unassembled WGS sequence"/>
</dbReference>
<accession>A0A8J6N5Q5</accession>
<evidence type="ECO:0000256" key="1">
    <source>
        <dbReference type="SAM" id="SignalP"/>
    </source>
</evidence>
<sequence length="165" mass="19014">MRTILQLPFMLVFFLLLSASLSAASTQDASQPPVLFIESLDDLPLEELPLLQEELLTTLNPEEKRWYKTFHEGALFFSGWNDITRRVVALFSEAERELKLAEMQLLGIKIGYEWCKANSERRIDNGTLREWGKELRRAVQGDVTRLTEILVKIELEMNQIINSSS</sequence>
<proteinExistence type="predicted"/>
<organism evidence="2 3">
    <name type="scientific">Candidatus Desulfatifera sulfidica</name>
    <dbReference type="NCBI Taxonomy" id="2841691"/>
    <lineage>
        <taxon>Bacteria</taxon>
        <taxon>Pseudomonadati</taxon>
        <taxon>Thermodesulfobacteriota</taxon>
        <taxon>Desulfobulbia</taxon>
        <taxon>Desulfobulbales</taxon>
        <taxon>Desulfobulbaceae</taxon>
        <taxon>Candidatus Desulfatifera</taxon>
    </lineage>
</organism>
<feature type="chain" id="PRO_5035238425" evidence="1">
    <location>
        <begin position="24"/>
        <end position="165"/>
    </location>
</feature>
<reference evidence="2 3" key="1">
    <citation type="submission" date="2020-08" db="EMBL/GenBank/DDBJ databases">
        <title>Bridging the membrane lipid divide: bacteria of the FCB group superphylum have the potential to synthesize archaeal ether lipids.</title>
        <authorList>
            <person name="Villanueva L."/>
            <person name="Von Meijenfeldt F.A.B."/>
            <person name="Westbye A.B."/>
            <person name="Yadav S."/>
            <person name="Hopmans E.C."/>
            <person name="Dutilh B.E."/>
            <person name="Sinninghe Damste J.S."/>
        </authorList>
    </citation>
    <scope>NUCLEOTIDE SEQUENCE [LARGE SCALE GENOMIC DNA]</scope>
    <source>
        <strain evidence="2">NIOZ-UU81</strain>
    </source>
</reference>
<comment type="caution">
    <text evidence="2">The sequence shown here is derived from an EMBL/GenBank/DDBJ whole genome shotgun (WGS) entry which is preliminary data.</text>
</comment>
<gene>
    <name evidence="2" type="ORF">H8E79_02810</name>
</gene>
<dbReference type="EMBL" id="JACNLK010000028">
    <property type="protein sequence ID" value="MBC8208083.1"/>
    <property type="molecule type" value="Genomic_DNA"/>
</dbReference>